<accession>A0A139AGI0</accession>
<proteinExistence type="predicted"/>
<name>A0A139AGI0_GONPJ</name>
<evidence type="ECO:0000256" key="1">
    <source>
        <dbReference type="SAM" id="Phobius"/>
    </source>
</evidence>
<dbReference type="Proteomes" id="UP000070544">
    <property type="component" value="Unassembled WGS sequence"/>
</dbReference>
<keyword evidence="1" id="KW-0812">Transmembrane</keyword>
<dbReference type="EMBL" id="KQ965761">
    <property type="protein sequence ID" value="KXS15555.1"/>
    <property type="molecule type" value="Genomic_DNA"/>
</dbReference>
<keyword evidence="1" id="KW-1133">Transmembrane helix</keyword>
<dbReference type="AlphaFoldDB" id="A0A139AGI0"/>
<gene>
    <name evidence="2" type="ORF">M427DRAFT_44402</name>
</gene>
<reference evidence="2 3" key="1">
    <citation type="journal article" date="2015" name="Genome Biol. Evol.">
        <title>Phylogenomic analyses indicate that early fungi evolved digesting cell walls of algal ancestors of land plants.</title>
        <authorList>
            <person name="Chang Y."/>
            <person name="Wang S."/>
            <person name="Sekimoto S."/>
            <person name="Aerts A.L."/>
            <person name="Choi C."/>
            <person name="Clum A."/>
            <person name="LaButti K.M."/>
            <person name="Lindquist E.A."/>
            <person name="Yee Ngan C."/>
            <person name="Ohm R.A."/>
            <person name="Salamov A.A."/>
            <person name="Grigoriev I.V."/>
            <person name="Spatafora J.W."/>
            <person name="Berbee M.L."/>
        </authorList>
    </citation>
    <scope>NUCLEOTIDE SEQUENCE [LARGE SCALE GENOMIC DNA]</scope>
    <source>
        <strain evidence="2 3">JEL478</strain>
    </source>
</reference>
<feature type="transmembrane region" description="Helical" evidence="1">
    <location>
        <begin position="61"/>
        <end position="79"/>
    </location>
</feature>
<evidence type="ECO:0000313" key="2">
    <source>
        <dbReference type="EMBL" id="KXS15555.1"/>
    </source>
</evidence>
<evidence type="ECO:0000313" key="3">
    <source>
        <dbReference type="Proteomes" id="UP000070544"/>
    </source>
</evidence>
<feature type="transmembrane region" description="Helical" evidence="1">
    <location>
        <begin position="29"/>
        <end position="49"/>
    </location>
</feature>
<protein>
    <submittedName>
        <fullName evidence="2">Uncharacterized protein</fullName>
    </submittedName>
</protein>
<sequence>MAYKHWWGESLCTVSTALNREFHRGFIKFIYNFEVSFSGVNTLLSLTFSDSALNLGKFSPFVNWVAIAWTVLFCLPWTVPGDGTEPELRAYSPRVLDRSYFLWLGCVCPPLVIGPVMHLSEEDIAALEGSLAVTSKEQVA</sequence>
<keyword evidence="1" id="KW-0472">Membrane</keyword>
<keyword evidence="3" id="KW-1185">Reference proteome</keyword>
<feature type="transmembrane region" description="Helical" evidence="1">
    <location>
        <begin position="100"/>
        <end position="120"/>
    </location>
</feature>
<organism evidence="2 3">
    <name type="scientific">Gonapodya prolifera (strain JEL478)</name>
    <name type="common">Monoblepharis prolifera</name>
    <dbReference type="NCBI Taxonomy" id="1344416"/>
    <lineage>
        <taxon>Eukaryota</taxon>
        <taxon>Fungi</taxon>
        <taxon>Fungi incertae sedis</taxon>
        <taxon>Chytridiomycota</taxon>
        <taxon>Chytridiomycota incertae sedis</taxon>
        <taxon>Monoblepharidomycetes</taxon>
        <taxon>Monoblepharidales</taxon>
        <taxon>Gonapodyaceae</taxon>
        <taxon>Gonapodya</taxon>
    </lineage>
</organism>